<evidence type="ECO:0000313" key="1">
    <source>
        <dbReference type="EMBL" id="KAJ7986500.1"/>
    </source>
</evidence>
<proteinExistence type="predicted"/>
<reference evidence="1" key="1">
    <citation type="submission" date="2021-05" db="EMBL/GenBank/DDBJ databases">
        <authorList>
            <person name="Pan Q."/>
            <person name="Jouanno E."/>
            <person name="Zahm M."/>
            <person name="Klopp C."/>
            <person name="Cabau C."/>
            <person name="Louis A."/>
            <person name="Berthelot C."/>
            <person name="Parey E."/>
            <person name="Roest Crollius H."/>
            <person name="Montfort J."/>
            <person name="Robinson-Rechavi M."/>
            <person name="Bouchez O."/>
            <person name="Lampietro C."/>
            <person name="Lopez Roques C."/>
            <person name="Donnadieu C."/>
            <person name="Postlethwait J."/>
            <person name="Bobe J."/>
            <person name="Dillon D."/>
            <person name="Chandos A."/>
            <person name="von Hippel F."/>
            <person name="Guiguen Y."/>
        </authorList>
    </citation>
    <scope>NUCLEOTIDE SEQUENCE</scope>
    <source>
        <strain evidence="1">YG-Jan2019</strain>
    </source>
</reference>
<evidence type="ECO:0000313" key="2">
    <source>
        <dbReference type="Proteomes" id="UP001157502"/>
    </source>
</evidence>
<gene>
    <name evidence="1" type="ORF">DPEC_G00340520</name>
</gene>
<name>A0ACC2F551_DALPE</name>
<dbReference type="Proteomes" id="UP001157502">
    <property type="component" value="Chromosome 34"/>
</dbReference>
<organism evidence="1 2">
    <name type="scientific">Dallia pectoralis</name>
    <name type="common">Alaska blackfish</name>
    <dbReference type="NCBI Taxonomy" id="75939"/>
    <lineage>
        <taxon>Eukaryota</taxon>
        <taxon>Metazoa</taxon>
        <taxon>Chordata</taxon>
        <taxon>Craniata</taxon>
        <taxon>Vertebrata</taxon>
        <taxon>Euteleostomi</taxon>
        <taxon>Actinopterygii</taxon>
        <taxon>Neopterygii</taxon>
        <taxon>Teleostei</taxon>
        <taxon>Protacanthopterygii</taxon>
        <taxon>Esociformes</taxon>
        <taxon>Umbridae</taxon>
        <taxon>Dallia</taxon>
    </lineage>
</organism>
<protein>
    <submittedName>
        <fullName evidence="1">Uncharacterized protein</fullName>
    </submittedName>
</protein>
<dbReference type="EMBL" id="CM055761">
    <property type="protein sequence ID" value="KAJ7986500.1"/>
    <property type="molecule type" value="Genomic_DNA"/>
</dbReference>
<keyword evidence="2" id="KW-1185">Reference proteome</keyword>
<comment type="caution">
    <text evidence="1">The sequence shown here is derived from an EMBL/GenBank/DDBJ whole genome shotgun (WGS) entry which is preliminary data.</text>
</comment>
<accession>A0ACC2F551</accession>
<sequence>MSSRDDRWLYLNCGHCLGGKTVSFVGRFGQSADLGAAVRCFVSLLKDVGKVGALQSATKPRASSEIFYRERQCYLIWCYLVEIETVVLALFGTAGKGTGVIRQALDRTLRVLTVAYLVLSPVHFLYYGQEPSSTLY</sequence>